<gene>
    <name evidence="1" type="ORF">Metal_3621</name>
</gene>
<protein>
    <recommendedName>
        <fullName evidence="3">DUF2780 domain-containing protein</fullName>
    </recommendedName>
</protein>
<dbReference type="Proteomes" id="UP000005090">
    <property type="component" value="Chromosome"/>
</dbReference>
<evidence type="ECO:0008006" key="3">
    <source>
        <dbReference type="Google" id="ProtNLM"/>
    </source>
</evidence>
<organism evidence="1 2">
    <name type="scientific">Methylomicrobium album BG8</name>
    <dbReference type="NCBI Taxonomy" id="686340"/>
    <lineage>
        <taxon>Bacteria</taxon>
        <taxon>Pseudomonadati</taxon>
        <taxon>Pseudomonadota</taxon>
        <taxon>Gammaproteobacteria</taxon>
        <taxon>Methylococcales</taxon>
        <taxon>Methylococcaceae</taxon>
        <taxon>Methylomicrobium</taxon>
    </lineage>
</organism>
<name>H8GGZ3_METAL</name>
<dbReference type="Pfam" id="PF11075">
    <property type="entry name" value="DUF2780"/>
    <property type="match status" value="1"/>
</dbReference>
<proteinExistence type="predicted"/>
<evidence type="ECO:0000313" key="1">
    <source>
        <dbReference type="EMBL" id="EIC31268.1"/>
    </source>
</evidence>
<dbReference type="AlphaFoldDB" id="H8GGZ3"/>
<dbReference type="PROSITE" id="PS51257">
    <property type="entry name" value="PROKAR_LIPOPROTEIN"/>
    <property type="match status" value="1"/>
</dbReference>
<dbReference type="InterPro" id="IPR021302">
    <property type="entry name" value="DUF2780_VcgC/VcgE"/>
</dbReference>
<sequence length="191" mass="19704">MKNSDRIKITLSFISIALAGCASNGSERVFGTVDRGLETAGRTMETGRAVMQAGRTAATGTPAQPAVLTDVLVNRLGVSRQQALGGAGAIFQAAQARMAPQAFDHLSQSVPGMSDMLAAAPQVGPPLSQTMPAVGDLGGSIDTMTSLAASFQQLNMPQSMVSQFIPVVVDYVRTTGGPTTANLLQSALVMH</sequence>
<keyword evidence="2" id="KW-1185">Reference proteome</keyword>
<dbReference type="HOGENOM" id="CLU_1419987_0_0_6"/>
<accession>H8GGZ3</accession>
<dbReference type="RefSeq" id="WP_005374521.1">
    <property type="nucleotide sequence ID" value="NZ_CM001475.1"/>
</dbReference>
<evidence type="ECO:0000313" key="2">
    <source>
        <dbReference type="Proteomes" id="UP000005090"/>
    </source>
</evidence>
<reference evidence="1 2" key="1">
    <citation type="journal article" date="2013" name="Genome Announc.">
        <title>Genome Sequence of the Obligate Gammaproteobacterial Methanotroph Methylomicrobium album Strain BG8.</title>
        <authorList>
            <person name="Kits K.D."/>
            <person name="Kalyuzhnaya M.G."/>
            <person name="Klotz M.G."/>
            <person name="Jetten M.S."/>
            <person name="Op den Camp H.J."/>
            <person name="Vuilleumier S."/>
            <person name="Bringel F."/>
            <person name="Dispirito A.A."/>
            <person name="Murrell J.C."/>
            <person name="Bruce D."/>
            <person name="Cheng J.F."/>
            <person name="Copeland A."/>
            <person name="Goodwin L."/>
            <person name="Hauser L."/>
            <person name="Lajus A."/>
            <person name="Land M.L."/>
            <person name="Lapidus A."/>
            <person name="Lucas S."/>
            <person name="Medigue C."/>
            <person name="Pitluck S."/>
            <person name="Woyke T."/>
            <person name="Zeytun A."/>
            <person name="Stein L.Y."/>
        </authorList>
    </citation>
    <scope>NUCLEOTIDE SEQUENCE [LARGE SCALE GENOMIC DNA]</scope>
    <source>
        <strain evidence="1 2">BG8</strain>
    </source>
</reference>
<dbReference type="eggNOG" id="ENOG50331R8">
    <property type="taxonomic scope" value="Bacteria"/>
</dbReference>
<dbReference type="EMBL" id="CM001475">
    <property type="protein sequence ID" value="EIC31268.1"/>
    <property type="molecule type" value="Genomic_DNA"/>
</dbReference>